<keyword evidence="3" id="KW-1185">Reference proteome</keyword>
<dbReference type="PANTHER" id="PTHR45786">
    <property type="entry name" value="DNA BINDING PROTEIN-LIKE"/>
    <property type="match status" value="1"/>
</dbReference>
<dbReference type="Proteomes" id="UP001160148">
    <property type="component" value="Unassembled WGS sequence"/>
</dbReference>
<protein>
    <recommendedName>
        <fullName evidence="1">Helitron helicase-like domain-containing protein</fullName>
    </recommendedName>
</protein>
<name>A0AAV0Y8N1_9HEMI</name>
<proteinExistence type="predicted"/>
<evidence type="ECO:0000259" key="1">
    <source>
        <dbReference type="Pfam" id="PF14214"/>
    </source>
</evidence>
<evidence type="ECO:0000313" key="3">
    <source>
        <dbReference type="Proteomes" id="UP001160148"/>
    </source>
</evidence>
<reference evidence="2 3" key="1">
    <citation type="submission" date="2023-01" db="EMBL/GenBank/DDBJ databases">
        <authorList>
            <person name="Whitehead M."/>
        </authorList>
    </citation>
    <scope>NUCLEOTIDE SEQUENCE [LARGE SCALE GENOMIC DNA]</scope>
</reference>
<dbReference type="PANTHER" id="PTHR45786:SF74">
    <property type="entry name" value="ATP-DEPENDENT DNA HELICASE"/>
    <property type="match status" value="1"/>
</dbReference>
<dbReference type="Pfam" id="PF14214">
    <property type="entry name" value="Helitron_like_N"/>
    <property type="match status" value="1"/>
</dbReference>
<gene>
    <name evidence="2" type="ORF">MEUPH1_LOCUS29239</name>
</gene>
<sequence>MFGNTNKKKLISTAIPTIFEFHWTLENSVFHYNPQWKYYDEDVVNIGLMSNIICKHCHSMKFIGESKGMCCSNGKVRLDPIQSTPFPLNTLLQGETNDSKHFMDKICQYNSIFSMTSFGATKIEGDNFMSTFKIRGIIYHRIGSLLPIGKDEPQFMQMYFTGQDENIEAETRMCHQPSVRQHIVLQLQNMMHQINCYVLEFKAALQNMPSNDYKIVIHANKTPTGQNPGRFNAPTVNEMAVVIVGQEHGRRDIVIERQNGTLQRISETHRSYDALQYPLIFVSGEDGYAINIASFDVQSNDYHTTKTVSAQEFYSYRLMIRHESYNHIHHYRQLANMFWVDMWVKIESERLLYLRNNQAQLRCEDYIHLRDSIAHDGNVENTGQLCILPSTYTGSPRYMHEKTQDALVYVRHFGCANLFITFTCNPKWTEITRELWPGQKPQDRHDIIARVFHQKIMILMKLITKDKIFGTCRCYMYSVEWQKRGLPHVHILIWLTEKIQPNKIDSFISAEFPNPLIDLELFDIIKNNMIHGPCSQINTRAPCMGDNFKCTKRYPKSFVSETITSESGYPIYRRRSPNEGGFQTEITKNSTTFTIDNRWIVPYCPLLCKIFKAHINVEYC</sequence>
<dbReference type="EMBL" id="CARXXK010001364">
    <property type="protein sequence ID" value="CAI6375786.1"/>
    <property type="molecule type" value="Genomic_DNA"/>
</dbReference>
<evidence type="ECO:0000313" key="2">
    <source>
        <dbReference type="EMBL" id="CAI6375786.1"/>
    </source>
</evidence>
<feature type="domain" description="Helitron helicase-like" evidence="1">
    <location>
        <begin position="313"/>
        <end position="493"/>
    </location>
</feature>
<comment type="caution">
    <text evidence="2">The sequence shown here is derived from an EMBL/GenBank/DDBJ whole genome shotgun (WGS) entry which is preliminary data.</text>
</comment>
<organism evidence="2 3">
    <name type="scientific">Macrosiphum euphorbiae</name>
    <name type="common">potato aphid</name>
    <dbReference type="NCBI Taxonomy" id="13131"/>
    <lineage>
        <taxon>Eukaryota</taxon>
        <taxon>Metazoa</taxon>
        <taxon>Ecdysozoa</taxon>
        <taxon>Arthropoda</taxon>
        <taxon>Hexapoda</taxon>
        <taxon>Insecta</taxon>
        <taxon>Pterygota</taxon>
        <taxon>Neoptera</taxon>
        <taxon>Paraneoptera</taxon>
        <taxon>Hemiptera</taxon>
        <taxon>Sternorrhyncha</taxon>
        <taxon>Aphidomorpha</taxon>
        <taxon>Aphidoidea</taxon>
        <taxon>Aphididae</taxon>
        <taxon>Macrosiphini</taxon>
        <taxon>Macrosiphum</taxon>
    </lineage>
</organism>
<dbReference type="InterPro" id="IPR025476">
    <property type="entry name" value="Helitron_helicase-like"/>
</dbReference>
<accession>A0AAV0Y8N1</accession>
<dbReference type="AlphaFoldDB" id="A0AAV0Y8N1"/>